<feature type="compositionally biased region" description="Basic and acidic residues" evidence="1">
    <location>
        <begin position="116"/>
        <end position="128"/>
    </location>
</feature>
<feature type="compositionally biased region" description="Basic and acidic residues" evidence="1">
    <location>
        <begin position="137"/>
        <end position="156"/>
    </location>
</feature>
<feature type="region of interest" description="Disordered" evidence="1">
    <location>
        <begin position="50"/>
        <end position="225"/>
    </location>
</feature>
<dbReference type="EMBL" id="CAJHNH020003139">
    <property type="protein sequence ID" value="CAG5128626.1"/>
    <property type="molecule type" value="Genomic_DNA"/>
</dbReference>
<evidence type="ECO:0000256" key="1">
    <source>
        <dbReference type="SAM" id="MobiDB-lite"/>
    </source>
</evidence>
<dbReference type="Proteomes" id="UP000678393">
    <property type="component" value="Unassembled WGS sequence"/>
</dbReference>
<feature type="compositionally biased region" description="Polar residues" evidence="1">
    <location>
        <begin position="170"/>
        <end position="181"/>
    </location>
</feature>
<organism evidence="2 3">
    <name type="scientific">Candidula unifasciata</name>
    <dbReference type="NCBI Taxonomy" id="100452"/>
    <lineage>
        <taxon>Eukaryota</taxon>
        <taxon>Metazoa</taxon>
        <taxon>Spiralia</taxon>
        <taxon>Lophotrochozoa</taxon>
        <taxon>Mollusca</taxon>
        <taxon>Gastropoda</taxon>
        <taxon>Heterobranchia</taxon>
        <taxon>Euthyneura</taxon>
        <taxon>Panpulmonata</taxon>
        <taxon>Eupulmonata</taxon>
        <taxon>Stylommatophora</taxon>
        <taxon>Helicina</taxon>
        <taxon>Helicoidea</taxon>
        <taxon>Geomitridae</taxon>
        <taxon>Candidula</taxon>
    </lineage>
</organism>
<accession>A0A8S3ZMR5</accession>
<keyword evidence="3" id="KW-1185">Reference proteome</keyword>
<proteinExistence type="predicted"/>
<dbReference type="AlphaFoldDB" id="A0A8S3ZMR5"/>
<reference evidence="2" key="1">
    <citation type="submission" date="2021-04" db="EMBL/GenBank/DDBJ databases">
        <authorList>
            <consortium name="Molecular Ecology Group"/>
        </authorList>
    </citation>
    <scope>NUCLEOTIDE SEQUENCE</scope>
</reference>
<gene>
    <name evidence="2" type="ORF">CUNI_LOCUS14184</name>
</gene>
<sequence>MKKQEKAAQVISCASGQEQAVVIEDSTNNSTPSDCSVTAVGVTVSALLPAATSPSKDLGAEGGSEEEPQSMGMKQSKSEHTGLGRKDKSRESKSCLGRKFMSKSQDNLGSQKKGKPKETVVEAPKPRENAASLARAEAVRAKRNKENIMVKEKEKQTTFAKPKSVKPFSLPTNMRKTSNTHSIDRTSQSSSSLKSQTSLKSSNNLAIKRAQSTQNVSKDNFMKKRTSVPADVMAYNAELLANFEKEKKILELQISELTKVTESRKGEIEKYKYDI</sequence>
<evidence type="ECO:0000313" key="2">
    <source>
        <dbReference type="EMBL" id="CAG5128626.1"/>
    </source>
</evidence>
<comment type="caution">
    <text evidence="2">The sequence shown here is derived from an EMBL/GenBank/DDBJ whole genome shotgun (WGS) entry which is preliminary data.</text>
</comment>
<feature type="compositionally biased region" description="Basic and acidic residues" evidence="1">
    <location>
        <begin position="76"/>
        <end position="93"/>
    </location>
</feature>
<dbReference type="OrthoDB" id="6158657at2759"/>
<evidence type="ECO:0000313" key="3">
    <source>
        <dbReference type="Proteomes" id="UP000678393"/>
    </source>
</evidence>
<name>A0A8S3ZMR5_9EUPU</name>
<feature type="compositionally biased region" description="Low complexity" evidence="1">
    <location>
        <begin position="186"/>
        <end position="202"/>
    </location>
</feature>
<protein>
    <submittedName>
        <fullName evidence="2">Uncharacterized protein</fullName>
    </submittedName>
</protein>